<dbReference type="GO" id="GO:0016020">
    <property type="term" value="C:membrane"/>
    <property type="evidence" value="ECO:0007669"/>
    <property type="project" value="InterPro"/>
</dbReference>
<dbReference type="Pfam" id="PF04092">
    <property type="entry name" value="SAG"/>
    <property type="match status" value="2"/>
</dbReference>
<accession>A0A2A9MMG5</accession>
<protein>
    <recommendedName>
        <fullName evidence="1">SRS domain-containing protein</fullName>
    </recommendedName>
</protein>
<evidence type="ECO:0000313" key="3">
    <source>
        <dbReference type="Proteomes" id="UP000224006"/>
    </source>
</evidence>
<evidence type="ECO:0000313" key="2">
    <source>
        <dbReference type="EMBL" id="PFH36957.1"/>
    </source>
</evidence>
<dbReference type="RefSeq" id="XP_029220966.1">
    <property type="nucleotide sequence ID" value="XM_029362001.1"/>
</dbReference>
<dbReference type="Proteomes" id="UP000224006">
    <property type="component" value="Chromosome II"/>
</dbReference>
<sequence>MLPVGIRATSLAASTTCVIFVLLGSQGIYADQPLADRATDTPQVRVCGSENETDKESLDLVLEPNAEKISFKCGPGMTVLKPDAEKVFVKPDGEEEQNLDEACTGASLDREQEGVQTYTLTVKPKPPSGRILYFRCETPAGSGVTPVLKRRESEGEKKCTVKITVQGTKGQHGIFAPPGHICQPRAPEGDKVYIMELTLASDSKTLDFSCGRDKDLWMTPIATTNQFCIDTTCKTRKNLSAFWSDAEVTRVIVDEATSFTLRINSPRFEDKDLYYKCSLPAENKWMARADFRNQARMCILKIAVKGDHAPEEQDQEGAAPARWVASAWVPVPTALGLLYLGI</sequence>
<name>A0A2A9MMG5_BESBE</name>
<proteinExistence type="predicted"/>
<feature type="domain" description="SRS" evidence="1">
    <location>
        <begin position="195"/>
        <end position="304"/>
    </location>
</feature>
<dbReference type="Gene3D" id="2.60.40.1320">
    <property type="entry name" value="SRS domain"/>
    <property type="match status" value="2"/>
</dbReference>
<dbReference type="EMBL" id="NWUJ01000002">
    <property type="protein sequence ID" value="PFH36957.1"/>
    <property type="molecule type" value="Genomic_DNA"/>
</dbReference>
<comment type="caution">
    <text evidence="2">The sequence shown here is derived from an EMBL/GenBank/DDBJ whole genome shotgun (WGS) entry which is preliminary data.</text>
</comment>
<feature type="domain" description="SRS" evidence="1">
    <location>
        <begin position="46"/>
        <end position="165"/>
    </location>
</feature>
<gene>
    <name evidence="2" type="ORF">BESB_034150</name>
</gene>
<keyword evidence="3" id="KW-1185">Reference proteome</keyword>
<reference evidence="2 3" key="1">
    <citation type="submission" date="2017-09" db="EMBL/GenBank/DDBJ databases">
        <title>Genome sequencing of Besnoitia besnoiti strain Bb-Ger1.</title>
        <authorList>
            <person name="Schares G."/>
            <person name="Venepally P."/>
            <person name="Lorenzi H.A."/>
        </authorList>
    </citation>
    <scope>NUCLEOTIDE SEQUENCE [LARGE SCALE GENOMIC DNA]</scope>
    <source>
        <strain evidence="2 3">Bb-Ger1</strain>
    </source>
</reference>
<evidence type="ECO:0000259" key="1">
    <source>
        <dbReference type="Pfam" id="PF04092"/>
    </source>
</evidence>
<dbReference type="InterPro" id="IPR007226">
    <property type="entry name" value="SRS_dom"/>
</dbReference>
<dbReference type="InterPro" id="IPR036755">
    <property type="entry name" value="SRS_dom_sf"/>
</dbReference>
<dbReference type="AlphaFoldDB" id="A0A2A9MMG5"/>
<dbReference type="GeneID" id="40308396"/>
<dbReference type="SUPFAM" id="SSF74877">
    <property type="entry name" value="Major surface antigen p30, SAG1"/>
    <property type="match status" value="1"/>
</dbReference>
<organism evidence="2 3">
    <name type="scientific">Besnoitia besnoiti</name>
    <name type="common">Apicomplexan protozoan</name>
    <dbReference type="NCBI Taxonomy" id="94643"/>
    <lineage>
        <taxon>Eukaryota</taxon>
        <taxon>Sar</taxon>
        <taxon>Alveolata</taxon>
        <taxon>Apicomplexa</taxon>
        <taxon>Conoidasida</taxon>
        <taxon>Coccidia</taxon>
        <taxon>Eucoccidiorida</taxon>
        <taxon>Eimeriorina</taxon>
        <taxon>Sarcocystidae</taxon>
        <taxon>Besnoitia</taxon>
    </lineage>
</organism>
<dbReference type="KEGG" id="bbes:BESB_034150"/>
<dbReference type="VEuPathDB" id="ToxoDB:BESB_034150"/>